<dbReference type="PATRIC" id="fig|1131731.3.peg.146"/>
<dbReference type="RefSeq" id="WP_003329246.1">
    <property type="nucleotide sequence ID" value="NZ_AJLR01000006.1"/>
</dbReference>
<evidence type="ECO:0000313" key="2">
    <source>
        <dbReference type="Proteomes" id="UP000006315"/>
    </source>
</evidence>
<sequence length="303" mass="34631">MNHRLKIQTLPGYRDMLRTSVSSGGSKLALFNPQDEGYELIGNDLYYNGVLLSMEDILEQVVDVSINKPLREPLLPYAIYSFIRSDPFDLRNNIQFETTVLEFSKYFGLSTGSKGFQLLEKLDVFRTVYGVIPEFGVFPFLEIHYQAGKLVLISHYLHHAFNMMLSDCFDRFGERGFYESDKVHASIVAERNKTAALIVIELVRLVVTAGRKGKPHISLRELAACIPTLYSIWVSKNSTSYKNRQLHRAFDGVVELLEQKTVLFNELQELTVNIPRLKVSSPNEVIRISFNNNRGRGEKSNEK</sequence>
<proteinExistence type="predicted"/>
<organism evidence="1 2">
    <name type="scientific">Schinkia azotoformans LMG 9581</name>
    <dbReference type="NCBI Taxonomy" id="1131731"/>
    <lineage>
        <taxon>Bacteria</taxon>
        <taxon>Bacillati</taxon>
        <taxon>Bacillota</taxon>
        <taxon>Bacilli</taxon>
        <taxon>Bacillales</taxon>
        <taxon>Bacillaceae</taxon>
        <taxon>Calidifontibacillus/Schinkia group</taxon>
        <taxon>Schinkia</taxon>
    </lineage>
</organism>
<reference evidence="1 2" key="1">
    <citation type="journal article" date="2012" name="Front. Microbiol.">
        <title>Redundancy and modularity in membrane-associated dissimilatory nitrate reduction in Bacillus.</title>
        <authorList>
            <person name="Heylen K."/>
            <person name="Keltjens J."/>
        </authorList>
    </citation>
    <scope>NUCLEOTIDE SEQUENCE [LARGE SCALE GENOMIC DNA]</scope>
    <source>
        <strain evidence="1 2">LMG 9581</strain>
    </source>
</reference>
<name>K6CIR6_SCHAZ</name>
<dbReference type="AlphaFoldDB" id="K6CIR6"/>
<protein>
    <submittedName>
        <fullName evidence="1">Uncharacterized protein</fullName>
    </submittedName>
</protein>
<dbReference type="Proteomes" id="UP000006315">
    <property type="component" value="Unassembled WGS sequence"/>
</dbReference>
<comment type="caution">
    <text evidence="1">The sequence shown here is derived from an EMBL/GenBank/DDBJ whole genome shotgun (WGS) entry which is preliminary data.</text>
</comment>
<gene>
    <name evidence="1" type="ORF">BAZO_00700</name>
</gene>
<accession>K6CIR6</accession>
<evidence type="ECO:0000313" key="1">
    <source>
        <dbReference type="EMBL" id="EKN71015.1"/>
    </source>
</evidence>
<dbReference type="EMBL" id="AJLR01000006">
    <property type="protein sequence ID" value="EKN71015.1"/>
    <property type="molecule type" value="Genomic_DNA"/>
</dbReference>
<keyword evidence="2" id="KW-1185">Reference proteome</keyword>